<keyword evidence="2 7" id="KW-0699">rRNA-binding</keyword>
<evidence type="ECO:0000313" key="9">
    <source>
        <dbReference type="Proteomes" id="UP000178615"/>
    </source>
</evidence>
<dbReference type="Pfam" id="PF00861">
    <property type="entry name" value="Ribosomal_L18p"/>
    <property type="match status" value="1"/>
</dbReference>
<comment type="similarity">
    <text evidence="1 7">Belongs to the universal ribosomal protein uL18 family.</text>
</comment>
<dbReference type="AlphaFoldDB" id="A0A1F4UJY0"/>
<evidence type="ECO:0000256" key="2">
    <source>
        <dbReference type="ARBA" id="ARBA00022730"/>
    </source>
</evidence>
<keyword evidence="5 7" id="KW-0687">Ribonucleoprotein</keyword>
<organism evidence="8 9">
    <name type="scientific">candidate division WWE3 bacterium RBG_19FT_COMBO_34_6</name>
    <dbReference type="NCBI Taxonomy" id="1802612"/>
    <lineage>
        <taxon>Bacteria</taxon>
        <taxon>Katanobacteria</taxon>
    </lineage>
</organism>
<dbReference type="GO" id="GO:0006412">
    <property type="term" value="P:translation"/>
    <property type="evidence" value="ECO:0007669"/>
    <property type="project" value="UniProtKB-UniRule"/>
</dbReference>
<dbReference type="Gene3D" id="3.30.420.100">
    <property type="match status" value="1"/>
</dbReference>
<dbReference type="GO" id="GO:1990904">
    <property type="term" value="C:ribonucleoprotein complex"/>
    <property type="evidence" value="ECO:0007669"/>
    <property type="project" value="UniProtKB-KW"/>
</dbReference>
<dbReference type="FunFam" id="3.30.420.100:FF:000001">
    <property type="entry name" value="50S ribosomal protein L18"/>
    <property type="match status" value="1"/>
</dbReference>
<comment type="function">
    <text evidence="7">This is one of the proteins that bind and probably mediate the attachment of the 5S RNA into the large ribosomal subunit, where it forms part of the central protuberance.</text>
</comment>
<comment type="caution">
    <text evidence="8">The sequence shown here is derived from an EMBL/GenBank/DDBJ whole genome shotgun (WGS) entry which is preliminary data.</text>
</comment>
<dbReference type="InterPro" id="IPR005484">
    <property type="entry name" value="Ribosomal_uL18_bac/plant/anim"/>
</dbReference>
<dbReference type="NCBIfam" id="TIGR00060">
    <property type="entry name" value="L18_bact"/>
    <property type="match status" value="1"/>
</dbReference>
<comment type="subunit">
    <text evidence="7">Part of the 50S ribosomal subunit; part of the 5S rRNA/L5/L18/L25 subcomplex. Contacts the 5S and 23S rRNAs.</text>
</comment>
<dbReference type="CDD" id="cd00432">
    <property type="entry name" value="Ribosomal_L18_L5e"/>
    <property type="match status" value="1"/>
</dbReference>
<keyword evidence="4 7" id="KW-0689">Ribosomal protein</keyword>
<name>A0A1F4UJY0_UNCKA</name>
<dbReference type="InterPro" id="IPR057268">
    <property type="entry name" value="Ribosomal_L18"/>
</dbReference>
<dbReference type="InterPro" id="IPR004389">
    <property type="entry name" value="Ribosomal_uL18_bac-type"/>
</dbReference>
<dbReference type="GO" id="GO:0003735">
    <property type="term" value="F:structural constituent of ribosome"/>
    <property type="evidence" value="ECO:0007669"/>
    <property type="project" value="InterPro"/>
</dbReference>
<evidence type="ECO:0000256" key="5">
    <source>
        <dbReference type="ARBA" id="ARBA00023274"/>
    </source>
</evidence>
<dbReference type="GO" id="GO:0005737">
    <property type="term" value="C:cytoplasm"/>
    <property type="evidence" value="ECO:0007669"/>
    <property type="project" value="UniProtKB-ARBA"/>
</dbReference>
<dbReference type="Proteomes" id="UP000178615">
    <property type="component" value="Unassembled WGS sequence"/>
</dbReference>
<dbReference type="PANTHER" id="PTHR12899">
    <property type="entry name" value="39S RIBOSOMAL PROTEIN L18, MITOCHONDRIAL"/>
    <property type="match status" value="1"/>
</dbReference>
<evidence type="ECO:0000313" key="8">
    <source>
        <dbReference type="EMBL" id="OGC45172.1"/>
    </source>
</evidence>
<evidence type="ECO:0000256" key="3">
    <source>
        <dbReference type="ARBA" id="ARBA00022884"/>
    </source>
</evidence>
<gene>
    <name evidence="7" type="primary">rplR</name>
    <name evidence="8" type="ORF">A2V49_00080</name>
</gene>
<dbReference type="GO" id="GO:0005840">
    <property type="term" value="C:ribosome"/>
    <property type="evidence" value="ECO:0007669"/>
    <property type="project" value="UniProtKB-KW"/>
</dbReference>
<dbReference type="PANTHER" id="PTHR12899:SF3">
    <property type="entry name" value="LARGE RIBOSOMAL SUBUNIT PROTEIN UL18M"/>
    <property type="match status" value="1"/>
</dbReference>
<dbReference type="GO" id="GO:0008097">
    <property type="term" value="F:5S rRNA binding"/>
    <property type="evidence" value="ECO:0007669"/>
    <property type="project" value="TreeGrafter"/>
</dbReference>
<dbReference type="EMBL" id="MEUV01000046">
    <property type="protein sequence ID" value="OGC45172.1"/>
    <property type="molecule type" value="Genomic_DNA"/>
</dbReference>
<keyword evidence="3 7" id="KW-0694">RNA-binding</keyword>
<accession>A0A1F4UJY0</accession>
<evidence type="ECO:0000256" key="6">
    <source>
        <dbReference type="ARBA" id="ARBA00035197"/>
    </source>
</evidence>
<evidence type="ECO:0000256" key="7">
    <source>
        <dbReference type="HAMAP-Rule" id="MF_01337"/>
    </source>
</evidence>
<dbReference type="SUPFAM" id="SSF53137">
    <property type="entry name" value="Translational machinery components"/>
    <property type="match status" value="1"/>
</dbReference>
<sequence length="120" mass="13982">MPKVILRKNNREKRKMRVRKHIFGTAKRPRLSIYKSNKYEYAQLINDETGKTVLSVSFMDIKKLHKENNKTKASFEMGKILAQKAKEKNIKTVVFDRNGYKYHGRVKSLADGVREGGIQL</sequence>
<proteinExistence type="inferred from homology"/>
<evidence type="ECO:0000256" key="1">
    <source>
        <dbReference type="ARBA" id="ARBA00007116"/>
    </source>
</evidence>
<reference evidence="8 9" key="1">
    <citation type="journal article" date="2016" name="Nat. Commun.">
        <title>Thousands of microbial genomes shed light on interconnected biogeochemical processes in an aquifer system.</title>
        <authorList>
            <person name="Anantharaman K."/>
            <person name="Brown C.T."/>
            <person name="Hug L.A."/>
            <person name="Sharon I."/>
            <person name="Castelle C.J."/>
            <person name="Probst A.J."/>
            <person name="Thomas B.C."/>
            <person name="Singh A."/>
            <person name="Wilkins M.J."/>
            <person name="Karaoz U."/>
            <person name="Brodie E.L."/>
            <person name="Williams K.H."/>
            <person name="Hubbard S.S."/>
            <person name="Banfield J.F."/>
        </authorList>
    </citation>
    <scope>NUCLEOTIDE SEQUENCE [LARGE SCALE GENOMIC DNA]</scope>
</reference>
<evidence type="ECO:0000256" key="4">
    <source>
        <dbReference type="ARBA" id="ARBA00022980"/>
    </source>
</evidence>
<dbReference type="HAMAP" id="MF_01337_B">
    <property type="entry name" value="Ribosomal_uL18_B"/>
    <property type="match status" value="1"/>
</dbReference>
<protein>
    <recommendedName>
        <fullName evidence="6 7">Large ribosomal subunit protein uL18</fullName>
    </recommendedName>
</protein>